<protein>
    <submittedName>
        <fullName evidence="1">Pilus assembly protein PilP</fullName>
    </submittedName>
</protein>
<dbReference type="PIRSF" id="PIRSF016481">
    <property type="entry name" value="Pilus_assembly_PilP"/>
    <property type="match status" value="1"/>
</dbReference>
<dbReference type="PROSITE" id="PS51257">
    <property type="entry name" value="PROKAR_LIPOPROTEIN"/>
    <property type="match status" value="1"/>
</dbReference>
<proteinExistence type="predicted"/>
<reference evidence="1 2" key="1">
    <citation type="journal article" date="2023" name="bioRxiv">
        <title>An intranuclear bacterial parasite of deep-sea mussels expresses apoptosis inhibitors acquired from its host.</title>
        <authorList>
            <person name="Gonzalez Porras M.A."/>
            <person name="Assie A."/>
            <person name="Tietjen M."/>
            <person name="Violette M."/>
            <person name="Kleiner M."/>
            <person name="Gruber-Vodicka H."/>
            <person name="Dubilier N."/>
            <person name="Leisch N."/>
        </authorList>
    </citation>
    <scope>NUCLEOTIDE SEQUENCE [LARGE SCALE GENOMIC DNA]</scope>
    <source>
        <strain evidence="1">IAP13</strain>
    </source>
</reference>
<evidence type="ECO:0000313" key="2">
    <source>
        <dbReference type="Proteomes" id="UP001178148"/>
    </source>
</evidence>
<organism evidence="1 2">
    <name type="scientific">Candidatus Endonucleibacter bathymodioli</name>
    <dbReference type="NCBI Taxonomy" id="539814"/>
    <lineage>
        <taxon>Bacteria</taxon>
        <taxon>Pseudomonadati</taxon>
        <taxon>Pseudomonadota</taxon>
        <taxon>Gammaproteobacteria</taxon>
        <taxon>Oceanospirillales</taxon>
        <taxon>Endozoicomonadaceae</taxon>
        <taxon>Candidatus Endonucleibacter</taxon>
    </lineage>
</organism>
<dbReference type="EMBL" id="JASXSV010000003">
    <property type="protein sequence ID" value="MDP0588288.1"/>
    <property type="molecule type" value="Genomic_DNA"/>
</dbReference>
<dbReference type="Proteomes" id="UP001178148">
    <property type="component" value="Unassembled WGS sequence"/>
</dbReference>
<dbReference type="Pfam" id="PF04351">
    <property type="entry name" value="PilP"/>
    <property type="match status" value="1"/>
</dbReference>
<accession>A0AA90NU73</accession>
<sequence length="176" mass="19852">MRFLYCVFVFLFTIIIVGCSDKKGMSESDLKEFMSNVSSSSQIGIEPILEYEVLEGFSYSAQHMRSPFERPKKALERKIILASTIKPDVNREKEFLEQFDIASFSMVGHIRHASGFWGLVKQGGRIYKVVVGSYLGRNFGLITMINEEGIQLLELVAGSQGTWSERKRSIPLNGGK</sequence>
<name>A0AA90NU73_9GAMM</name>
<dbReference type="AlphaFoldDB" id="A0AA90NU73"/>
<dbReference type="Gene3D" id="2.30.30.830">
    <property type="match status" value="1"/>
</dbReference>
<keyword evidence="2" id="KW-1185">Reference proteome</keyword>
<gene>
    <name evidence="1" type="ORF">QS748_03445</name>
</gene>
<evidence type="ECO:0000313" key="1">
    <source>
        <dbReference type="EMBL" id="MDP0588288.1"/>
    </source>
</evidence>
<comment type="caution">
    <text evidence="1">The sequence shown here is derived from an EMBL/GenBank/DDBJ whole genome shotgun (WGS) entry which is preliminary data.</text>
</comment>
<dbReference type="InterPro" id="IPR007446">
    <property type="entry name" value="PilP"/>
</dbReference>